<dbReference type="Proteomes" id="UP001249291">
    <property type="component" value="Unassembled WGS sequence"/>
</dbReference>
<dbReference type="GO" id="GO:0003677">
    <property type="term" value="F:DNA binding"/>
    <property type="evidence" value="ECO:0007669"/>
    <property type="project" value="UniProtKB-KW"/>
</dbReference>
<dbReference type="InterPro" id="IPR046335">
    <property type="entry name" value="LacI/GalR-like_sensor"/>
</dbReference>
<sequence length="371" mass="40044">MLYKQVYEALRESILRGEYAVGDRMPSEAELSSRFDVSPITIKRALDLLRTDGLIMRRPRIGTVVTSLTPTAPQAPARAQNDADRSPSLIGCVITSFDDSFGNKVIEGILAATGADTHVVFKRSGGDLADEDACIRALVGAGVEGLILLPSSSEYIPPAALELVAKKFPVVILDRLFDGIPVSAVCSDNLAGGRAATEHLLDLGHKTIGFVSSTSHVSSSDDRRNGYIHAHASNHLPLENSAELRTIGSTVPGSADTIEQDIARLVAFIEEHPDITGYVAAEYNIALMLREACHRLGLEVPADISIVCFDHPDATFDTRLFRYTHIRQQQRTLGEKAVESVRRQISAPSEIEKVVLPTELILGSSSAAPRG</sequence>
<dbReference type="InterPro" id="IPR036390">
    <property type="entry name" value="WH_DNA-bd_sf"/>
</dbReference>
<dbReference type="Pfam" id="PF13377">
    <property type="entry name" value="Peripla_BP_3"/>
    <property type="match status" value="1"/>
</dbReference>
<dbReference type="PANTHER" id="PTHR30146">
    <property type="entry name" value="LACI-RELATED TRANSCRIPTIONAL REPRESSOR"/>
    <property type="match status" value="1"/>
</dbReference>
<feature type="domain" description="HTH gntR-type" evidence="5">
    <location>
        <begin position="1"/>
        <end position="68"/>
    </location>
</feature>
<dbReference type="PRINTS" id="PR00035">
    <property type="entry name" value="HTHGNTR"/>
</dbReference>
<evidence type="ECO:0000256" key="3">
    <source>
        <dbReference type="ARBA" id="ARBA00023125"/>
    </source>
</evidence>
<dbReference type="RefSeq" id="WP_079111988.1">
    <property type="nucleotide sequence ID" value="NZ_CP019892.1"/>
</dbReference>
<keyword evidence="2" id="KW-0805">Transcription regulation</keyword>
<dbReference type="InterPro" id="IPR000524">
    <property type="entry name" value="Tscrpt_reg_HTH_GntR"/>
</dbReference>
<evidence type="ECO:0000256" key="2">
    <source>
        <dbReference type="ARBA" id="ARBA00023015"/>
    </source>
</evidence>
<evidence type="ECO:0000259" key="5">
    <source>
        <dbReference type="PROSITE" id="PS50949"/>
    </source>
</evidence>
<evidence type="ECO:0000313" key="7">
    <source>
        <dbReference type="Proteomes" id="UP001249291"/>
    </source>
</evidence>
<dbReference type="PANTHER" id="PTHR30146:SF95">
    <property type="entry name" value="RIBOSE OPERON REPRESSOR"/>
    <property type="match status" value="1"/>
</dbReference>
<dbReference type="SMART" id="SM00345">
    <property type="entry name" value="HTH_GNTR"/>
    <property type="match status" value="1"/>
</dbReference>
<proteinExistence type="predicted"/>
<dbReference type="EMBL" id="JAVIZQ010000001">
    <property type="protein sequence ID" value="MDR6143608.1"/>
    <property type="molecule type" value="Genomic_DNA"/>
</dbReference>
<comment type="caution">
    <text evidence="6">The sequence shown here is derived from an EMBL/GenBank/DDBJ whole genome shotgun (WGS) entry which is preliminary data.</text>
</comment>
<keyword evidence="4" id="KW-0804">Transcription</keyword>
<dbReference type="InterPro" id="IPR036388">
    <property type="entry name" value="WH-like_DNA-bd_sf"/>
</dbReference>
<dbReference type="CDD" id="cd07377">
    <property type="entry name" value="WHTH_GntR"/>
    <property type="match status" value="1"/>
</dbReference>
<evidence type="ECO:0000256" key="1">
    <source>
        <dbReference type="ARBA" id="ARBA00022491"/>
    </source>
</evidence>
<dbReference type="Gene3D" id="1.10.10.10">
    <property type="entry name" value="Winged helix-like DNA-binding domain superfamily/Winged helix DNA-binding domain"/>
    <property type="match status" value="1"/>
</dbReference>
<dbReference type="CDD" id="cd06267">
    <property type="entry name" value="PBP1_LacI_sugar_binding-like"/>
    <property type="match status" value="1"/>
</dbReference>
<dbReference type="SUPFAM" id="SSF53822">
    <property type="entry name" value="Periplasmic binding protein-like I"/>
    <property type="match status" value="1"/>
</dbReference>
<evidence type="ECO:0000256" key="4">
    <source>
        <dbReference type="ARBA" id="ARBA00023163"/>
    </source>
</evidence>
<dbReference type="PROSITE" id="PS50949">
    <property type="entry name" value="HTH_GNTR"/>
    <property type="match status" value="1"/>
</dbReference>
<protein>
    <submittedName>
        <fullName evidence="6">DNA-binding LacI/PurR family transcriptional regulator</fullName>
    </submittedName>
</protein>
<dbReference type="InterPro" id="IPR028082">
    <property type="entry name" value="Peripla_BP_I"/>
</dbReference>
<reference evidence="6 7" key="1">
    <citation type="submission" date="2023-08" db="EMBL/GenBank/DDBJ databases">
        <title>Functional and genomic diversity of the sorghum phyllosphere microbiome.</title>
        <authorList>
            <person name="Shade A."/>
        </authorList>
    </citation>
    <scope>NUCLEOTIDE SEQUENCE [LARGE SCALE GENOMIC DNA]</scope>
    <source>
        <strain evidence="6 7">SORGH_AS_0445</strain>
    </source>
</reference>
<keyword evidence="3 6" id="KW-0238">DNA-binding</keyword>
<accession>A0ABU1HU78</accession>
<evidence type="ECO:0000313" key="6">
    <source>
        <dbReference type="EMBL" id="MDR6143608.1"/>
    </source>
</evidence>
<dbReference type="Pfam" id="PF00392">
    <property type="entry name" value="GntR"/>
    <property type="match status" value="1"/>
</dbReference>
<gene>
    <name evidence="6" type="ORF">QE375_003162</name>
</gene>
<dbReference type="Gene3D" id="3.40.50.2300">
    <property type="match status" value="2"/>
</dbReference>
<keyword evidence="7" id="KW-1185">Reference proteome</keyword>
<name>A0ABU1HU78_9MICO</name>
<organism evidence="6 7">
    <name type="scientific">Microbacterium foliorum</name>
    <dbReference type="NCBI Taxonomy" id="104336"/>
    <lineage>
        <taxon>Bacteria</taxon>
        <taxon>Bacillati</taxon>
        <taxon>Actinomycetota</taxon>
        <taxon>Actinomycetes</taxon>
        <taxon>Micrococcales</taxon>
        <taxon>Microbacteriaceae</taxon>
        <taxon>Microbacterium</taxon>
    </lineage>
</organism>
<keyword evidence="1" id="KW-0678">Repressor</keyword>
<dbReference type="SUPFAM" id="SSF46785">
    <property type="entry name" value="Winged helix' DNA-binding domain"/>
    <property type="match status" value="1"/>
</dbReference>